<feature type="region of interest" description="Disordered" evidence="2">
    <location>
        <begin position="1"/>
        <end position="26"/>
    </location>
</feature>
<dbReference type="KEGG" id="more:E1B28_005690"/>
<dbReference type="GO" id="GO:0070290">
    <property type="term" value="F:N-acylphosphatidylethanolamine-specific phospholipase D activity"/>
    <property type="evidence" value="ECO:0007669"/>
    <property type="project" value="InterPro"/>
</dbReference>
<gene>
    <name evidence="4" type="ORF">E1B28_005690</name>
</gene>
<dbReference type="InterPro" id="IPR036866">
    <property type="entry name" value="RibonucZ/Hydroxyglut_hydro"/>
</dbReference>
<sequence length="400" mass="44900">MSPASSIQVSNPNPLKTEGRPSHWVDEEGTAFKNPWKSWREHDWRDQLYIVFKHSKQCPTAPENISELIPARKPTWTGKSTDELKLKAMWMGHASFFVELPARSCIVDSTSTPSRGARILFDPLFSERCSPIQWAGFKRITPPACQVEDLPEIDVVVISHDHYDHLDEGTIAKLAALPRPPQFFAPLGNLTILKSFGVPEDNCHILDWWESRRVEVLVSGTDKSSEPVSIAFDLTCTPGQHNVGRNFTDRFKHAKSLWSGWVAREVLPESQSNAAKTVYFAGDTGYRAVLDGQDENQVPVCEAFQQIGNKFGSIDLAMLPIGAYLPQRYMSPVHCSPKESALVFKDIRAKYGIGMHWGTFVLTTEPIMDPPKKLKEACEEVGIKEGSFVCTDIGQMMFYD</sequence>
<dbReference type="GO" id="GO:0008270">
    <property type="term" value="F:zinc ion binding"/>
    <property type="evidence" value="ECO:0007669"/>
    <property type="project" value="InterPro"/>
</dbReference>
<accession>A0A9P7S472</accession>
<feature type="domain" description="Metallo-beta-lactamase" evidence="3">
    <location>
        <begin position="118"/>
        <end position="357"/>
    </location>
</feature>
<organism evidence="4 5">
    <name type="scientific">Marasmius oreades</name>
    <name type="common">fairy-ring Marasmius</name>
    <dbReference type="NCBI Taxonomy" id="181124"/>
    <lineage>
        <taxon>Eukaryota</taxon>
        <taxon>Fungi</taxon>
        <taxon>Dikarya</taxon>
        <taxon>Basidiomycota</taxon>
        <taxon>Agaricomycotina</taxon>
        <taxon>Agaricomycetes</taxon>
        <taxon>Agaricomycetidae</taxon>
        <taxon>Agaricales</taxon>
        <taxon>Marasmiineae</taxon>
        <taxon>Marasmiaceae</taxon>
        <taxon>Marasmius</taxon>
    </lineage>
</organism>
<comment type="caution">
    <text evidence="4">The sequence shown here is derived from an EMBL/GenBank/DDBJ whole genome shotgun (WGS) entry which is preliminary data.</text>
</comment>
<dbReference type="PANTHER" id="PTHR15032">
    <property type="entry name" value="N-ACYL-PHOSPHATIDYLETHANOLAMINE-HYDROLYZING PHOSPHOLIPASE D"/>
    <property type="match status" value="1"/>
</dbReference>
<feature type="compositionally biased region" description="Basic and acidic residues" evidence="2">
    <location>
        <begin position="17"/>
        <end position="26"/>
    </location>
</feature>
<dbReference type="GO" id="GO:0070292">
    <property type="term" value="P:N-acylphosphatidylethanolamine metabolic process"/>
    <property type="evidence" value="ECO:0007669"/>
    <property type="project" value="TreeGrafter"/>
</dbReference>
<dbReference type="SUPFAM" id="SSF56281">
    <property type="entry name" value="Metallo-hydrolase/oxidoreductase"/>
    <property type="match status" value="1"/>
</dbReference>
<dbReference type="Proteomes" id="UP001049176">
    <property type="component" value="Chromosome 3"/>
</dbReference>
<keyword evidence="5" id="KW-1185">Reference proteome</keyword>
<dbReference type="RefSeq" id="XP_043011353.1">
    <property type="nucleotide sequence ID" value="XM_043150266.1"/>
</dbReference>
<feature type="compositionally biased region" description="Polar residues" evidence="2">
    <location>
        <begin position="1"/>
        <end position="14"/>
    </location>
</feature>
<dbReference type="AlphaFoldDB" id="A0A9P7S472"/>
<dbReference type="GeneID" id="66074766"/>
<evidence type="ECO:0000313" key="4">
    <source>
        <dbReference type="EMBL" id="KAG7094883.1"/>
    </source>
</evidence>
<dbReference type="PIRSF" id="PIRSF038896">
    <property type="entry name" value="NAPE-PLD"/>
    <property type="match status" value="1"/>
</dbReference>
<protein>
    <recommendedName>
        <fullName evidence="3">Metallo-beta-lactamase domain-containing protein</fullName>
    </recommendedName>
</protein>
<dbReference type="GO" id="GO:0070291">
    <property type="term" value="P:N-acylethanolamine metabolic process"/>
    <property type="evidence" value="ECO:0007669"/>
    <property type="project" value="TreeGrafter"/>
</dbReference>
<dbReference type="OrthoDB" id="332863at2759"/>
<dbReference type="GO" id="GO:0005737">
    <property type="term" value="C:cytoplasm"/>
    <property type="evidence" value="ECO:0007669"/>
    <property type="project" value="TreeGrafter"/>
</dbReference>
<proteinExistence type="predicted"/>
<dbReference type="PANTHER" id="PTHR15032:SF4">
    <property type="entry name" value="N-ACYL-PHOSPHATIDYLETHANOLAMINE-HYDROLYZING PHOSPHOLIPASE D"/>
    <property type="match status" value="1"/>
</dbReference>
<dbReference type="Gene3D" id="3.60.15.10">
    <property type="entry name" value="Ribonuclease Z/Hydroxyacylglutathione hydrolase-like"/>
    <property type="match status" value="1"/>
</dbReference>
<dbReference type="EMBL" id="CM032183">
    <property type="protein sequence ID" value="KAG7094883.1"/>
    <property type="molecule type" value="Genomic_DNA"/>
</dbReference>
<evidence type="ECO:0000259" key="3">
    <source>
        <dbReference type="Pfam" id="PF12706"/>
    </source>
</evidence>
<evidence type="ECO:0000256" key="2">
    <source>
        <dbReference type="SAM" id="MobiDB-lite"/>
    </source>
</evidence>
<dbReference type="InterPro" id="IPR024884">
    <property type="entry name" value="NAPE-PLD"/>
</dbReference>
<dbReference type="InterPro" id="IPR001279">
    <property type="entry name" value="Metallo-B-lactamas"/>
</dbReference>
<name>A0A9P7S472_9AGAR</name>
<evidence type="ECO:0000256" key="1">
    <source>
        <dbReference type="PIRSR" id="PIRSR038896-50"/>
    </source>
</evidence>
<reference evidence="4" key="1">
    <citation type="journal article" date="2021" name="Genome Biol. Evol.">
        <title>The assembled and annotated genome of the fairy-ring fungus Marasmius oreades.</title>
        <authorList>
            <person name="Hiltunen M."/>
            <person name="Ament-Velasquez S.L."/>
            <person name="Johannesson H."/>
        </authorList>
    </citation>
    <scope>NUCLEOTIDE SEQUENCE</scope>
    <source>
        <strain evidence="4">03SP1</strain>
    </source>
</reference>
<evidence type="ECO:0000313" key="5">
    <source>
        <dbReference type="Proteomes" id="UP001049176"/>
    </source>
</evidence>
<feature type="binding site" evidence="1">
    <location>
        <position position="163"/>
    </location>
    <ligand>
        <name>an N-acyl-1,2-diacyl-sn-glycero-3-phosphoethanolamine</name>
        <dbReference type="ChEBI" id="CHEBI:62537"/>
    </ligand>
</feature>
<feature type="binding site" evidence="1">
    <location>
        <position position="334"/>
    </location>
    <ligand>
        <name>an N-acyl-1,2-diacyl-sn-glycero-3-phosphoethanolamine</name>
        <dbReference type="ChEBI" id="CHEBI:62537"/>
    </ligand>
</feature>
<dbReference type="Pfam" id="PF12706">
    <property type="entry name" value="Lactamase_B_2"/>
    <property type="match status" value="1"/>
</dbReference>